<organism evidence="1 2">
    <name type="scientific">Trichonephila inaurata madagascariensis</name>
    <dbReference type="NCBI Taxonomy" id="2747483"/>
    <lineage>
        <taxon>Eukaryota</taxon>
        <taxon>Metazoa</taxon>
        <taxon>Ecdysozoa</taxon>
        <taxon>Arthropoda</taxon>
        <taxon>Chelicerata</taxon>
        <taxon>Arachnida</taxon>
        <taxon>Araneae</taxon>
        <taxon>Araneomorphae</taxon>
        <taxon>Entelegynae</taxon>
        <taxon>Araneoidea</taxon>
        <taxon>Nephilidae</taxon>
        <taxon>Trichonephila</taxon>
        <taxon>Trichonephila inaurata</taxon>
    </lineage>
</organism>
<gene>
    <name evidence="1" type="ORF">TNIN_49581</name>
</gene>
<dbReference type="AlphaFoldDB" id="A0A8X6YWT5"/>
<dbReference type="Proteomes" id="UP000886998">
    <property type="component" value="Unassembled WGS sequence"/>
</dbReference>
<name>A0A8X6YWT5_9ARAC</name>
<evidence type="ECO:0000313" key="2">
    <source>
        <dbReference type="Proteomes" id="UP000886998"/>
    </source>
</evidence>
<proteinExistence type="predicted"/>
<accession>A0A8X6YWT5</accession>
<reference evidence="1" key="1">
    <citation type="submission" date="2020-08" db="EMBL/GenBank/DDBJ databases">
        <title>Multicomponent nature underlies the extraordinary mechanical properties of spider dragline silk.</title>
        <authorList>
            <person name="Kono N."/>
            <person name="Nakamura H."/>
            <person name="Mori M."/>
            <person name="Yoshida Y."/>
            <person name="Ohtoshi R."/>
            <person name="Malay A.D."/>
            <person name="Moran D.A.P."/>
            <person name="Tomita M."/>
            <person name="Numata K."/>
            <person name="Arakawa K."/>
        </authorList>
    </citation>
    <scope>NUCLEOTIDE SEQUENCE</scope>
</reference>
<comment type="caution">
    <text evidence="1">The sequence shown here is derived from an EMBL/GenBank/DDBJ whole genome shotgun (WGS) entry which is preliminary data.</text>
</comment>
<dbReference type="OrthoDB" id="10356306at2759"/>
<dbReference type="EMBL" id="BMAV01023156">
    <property type="protein sequence ID" value="GFY78720.1"/>
    <property type="molecule type" value="Genomic_DNA"/>
</dbReference>
<evidence type="ECO:0000313" key="1">
    <source>
        <dbReference type="EMBL" id="GFY78720.1"/>
    </source>
</evidence>
<protein>
    <submittedName>
        <fullName evidence="1">Uncharacterized protein</fullName>
    </submittedName>
</protein>
<sequence length="118" mass="13335">MSKALVCLQGCALKKLDGCLYMYAFKKDIFNKSTVTKAMEAFLNEIPEERWLSTVVIPRDEKGSGIMSQAFSLYTVESNFGPIYYLDPYKGKIATEMISHPKKVVLSHKETFLPSAKK</sequence>
<keyword evidence="2" id="KW-1185">Reference proteome</keyword>